<dbReference type="Proteomes" id="UP000225277">
    <property type="component" value="Unassembled WGS sequence"/>
</dbReference>
<evidence type="ECO:0000256" key="2">
    <source>
        <dbReference type="ARBA" id="ARBA00023239"/>
    </source>
</evidence>
<dbReference type="InterPro" id="IPR036663">
    <property type="entry name" value="Fumarylacetoacetase_C_sf"/>
</dbReference>
<dbReference type="EMBL" id="FJUY01000003">
    <property type="protein sequence ID" value="CZT16779.1"/>
    <property type="molecule type" value="Genomic_DNA"/>
</dbReference>
<evidence type="ECO:0000256" key="1">
    <source>
        <dbReference type="ARBA" id="ARBA00010211"/>
    </source>
</evidence>
<feature type="domain" description="Fumarylacetoacetase-like C-terminal" evidence="3">
    <location>
        <begin position="159"/>
        <end position="318"/>
    </location>
</feature>
<reference evidence="4 5" key="1">
    <citation type="submission" date="2016-03" db="EMBL/GenBank/DDBJ databases">
        <authorList>
            <person name="Ploux O."/>
        </authorList>
    </citation>
    <scope>NUCLEOTIDE SEQUENCE [LARGE SCALE GENOMIC DNA]</scope>
    <source>
        <strain evidence="4 5">URUG2</strain>
    </source>
</reference>
<proteinExistence type="inferred from homology"/>
<dbReference type="OrthoDB" id="4391601at2759"/>
<dbReference type="Pfam" id="PF01557">
    <property type="entry name" value="FAA_hydrolase"/>
    <property type="match status" value="1"/>
</dbReference>
<dbReference type="AlphaFoldDB" id="A0A2D3V5L7"/>
<keyword evidence="5" id="KW-1185">Reference proteome</keyword>
<keyword evidence="2" id="KW-0456">Lyase</keyword>
<evidence type="ECO:0000313" key="5">
    <source>
        <dbReference type="Proteomes" id="UP000225277"/>
    </source>
</evidence>
<dbReference type="InterPro" id="IPR050772">
    <property type="entry name" value="Hydratase-Decarb/MhpD_sf"/>
</dbReference>
<dbReference type="RefSeq" id="XP_023623672.1">
    <property type="nucleotide sequence ID" value="XM_023767904.1"/>
</dbReference>
<sequence>MAAFRTRLWPRCGFPKNAASLNNLQRRHYALEANDFEGMLKQKSLWETFPDHIQKLAVFHARANNYQIPLISKAAAGGLDQKKAYHVAAAIRQLREMNGEIAAGRKIGFTNNALRKQYSIDASNWSYVYRNTVVDIPAEGLKEGKSVLANISHLSQLEPKIEPEIIFGLKQPIQSTMNDVEMLECVDWIAHGFEIVASIFPGWKFTAADTTAAFALHGLLLVGPPMQLAGHSQNSGALLENLPSFNVELYRNGQMEDSGTGSNVLGSPLNALRHLAELLEKDDHNQPLQAGEIITTGTLTKASSIKNGDTWSTKLRGIDLPGLNVTFRV</sequence>
<dbReference type="GO" id="GO:0008684">
    <property type="term" value="F:2-oxopent-4-enoate hydratase activity"/>
    <property type="evidence" value="ECO:0007669"/>
    <property type="project" value="TreeGrafter"/>
</dbReference>
<name>A0A2D3V5L7_9PEZI</name>
<evidence type="ECO:0000313" key="4">
    <source>
        <dbReference type="EMBL" id="CZT16779.1"/>
    </source>
</evidence>
<accession>A0A2D3V5L7</accession>
<comment type="similarity">
    <text evidence="1">Belongs to the FAH family.</text>
</comment>
<dbReference type="GO" id="GO:0005737">
    <property type="term" value="C:cytoplasm"/>
    <property type="evidence" value="ECO:0007669"/>
    <property type="project" value="TreeGrafter"/>
</dbReference>
<evidence type="ECO:0000259" key="3">
    <source>
        <dbReference type="Pfam" id="PF01557"/>
    </source>
</evidence>
<dbReference type="PANTHER" id="PTHR30143:SF0">
    <property type="entry name" value="2-KETO-4-PENTENOATE HYDRATASE"/>
    <property type="match status" value="1"/>
</dbReference>
<dbReference type="InterPro" id="IPR011234">
    <property type="entry name" value="Fumarylacetoacetase-like_C"/>
</dbReference>
<organism evidence="4 5">
    <name type="scientific">Ramularia collo-cygni</name>
    <dbReference type="NCBI Taxonomy" id="112498"/>
    <lineage>
        <taxon>Eukaryota</taxon>
        <taxon>Fungi</taxon>
        <taxon>Dikarya</taxon>
        <taxon>Ascomycota</taxon>
        <taxon>Pezizomycotina</taxon>
        <taxon>Dothideomycetes</taxon>
        <taxon>Dothideomycetidae</taxon>
        <taxon>Mycosphaerellales</taxon>
        <taxon>Mycosphaerellaceae</taxon>
        <taxon>Ramularia</taxon>
    </lineage>
</organism>
<dbReference type="SUPFAM" id="SSF56529">
    <property type="entry name" value="FAH"/>
    <property type="match status" value="1"/>
</dbReference>
<dbReference type="GeneID" id="35597829"/>
<protein>
    <recommendedName>
        <fullName evidence="3">Fumarylacetoacetase-like C-terminal domain-containing protein</fullName>
    </recommendedName>
</protein>
<gene>
    <name evidence="4" type="ORF">RCC_02614</name>
</gene>
<dbReference type="PANTHER" id="PTHR30143">
    <property type="entry name" value="ACID HYDRATASE"/>
    <property type="match status" value="1"/>
</dbReference>
<dbReference type="Gene3D" id="3.90.850.10">
    <property type="entry name" value="Fumarylacetoacetase-like, C-terminal domain"/>
    <property type="match status" value="1"/>
</dbReference>